<dbReference type="Proteomes" id="UP001151760">
    <property type="component" value="Unassembled WGS sequence"/>
</dbReference>
<proteinExistence type="predicted"/>
<protein>
    <submittedName>
        <fullName evidence="1">Uncharacterized protein</fullName>
    </submittedName>
</protein>
<name>A0ABQ5FAW9_9ASTR</name>
<organism evidence="1 2">
    <name type="scientific">Tanacetum coccineum</name>
    <dbReference type="NCBI Taxonomy" id="301880"/>
    <lineage>
        <taxon>Eukaryota</taxon>
        <taxon>Viridiplantae</taxon>
        <taxon>Streptophyta</taxon>
        <taxon>Embryophyta</taxon>
        <taxon>Tracheophyta</taxon>
        <taxon>Spermatophyta</taxon>
        <taxon>Magnoliopsida</taxon>
        <taxon>eudicotyledons</taxon>
        <taxon>Gunneridae</taxon>
        <taxon>Pentapetalae</taxon>
        <taxon>asterids</taxon>
        <taxon>campanulids</taxon>
        <taxon>Asterales</taxon>
        <taxon>Asteraceae</taxon>
        <taxon>Asteroideae</taxon>
        <taxon>Anthemideae</taxon>
        <taxon>Anthemidinae</taxon>
        <taxon>Tanacetum</taxon>
    </lineage>
</organism>
<evidence type="ECO:0000313" key="1">
    <source>
        <dbReference type="EMBL" id="GJT60377.1"/>
    </source>
</evidence>
<dbReference type="EMBL" id="BQNB010017195">
    <property type="protein sequence ID" value="GJT60377.1"/>
    <property type="molecule type" value="Genomic_DNA"/>
</dbReference>
<evidence type="ECO:0000313" key="2">
    <source>
        <dbReference type="Proteomes" id="UP001151760"/>
    </source>
</evidence>
<keyword evidence="2" id="KW-1185">Reference proteome</keyword>
<comment type="caution">
    <text evidence="1">The sequence shown here is derived from an EMBL/GenBank/DDBJ whole genome shotgun (WGS) entry which is preliminary data.</text>
</comment>
<reference evidence="1" key="1">
    <citation type="journal article" date="2022" name="Int. J. Mol. Sci.">
        <title>Draft Genome of Tanacetum Coccineum: Genomic Comparison of Closely Related Tanacetum-Family Plants.</title>
        <authorList>
            <person name="Yamashiro T."/>
            <person name="Shiraishi A."/>
            <person name="Nakayama K."/>
            <person name="Satake H."/>
        </authorList>
    </citation>
    <scope>NUCLEOTIDE SEQUENCE</scope>
</reference>
<accession>A0ABQ5FAW9</accession>
<reference evidence="1" key="2">
    <citation type="submission" date="2022-01" db="EMBL/GenBank/DDBJ databases">
        <authorList>
            <person name="Yamashiro T."/>
            <person name="Shiraishi A."/>
            <person name="Satake H."/>
            <person name="Nakayama K."/>
        </authorList>
    </citation>
    <scope>NUCLEOTIDE SEQUENCE</scope>
</reference>
<gene>
    <name evidence="1" type="ORF">Tco_1003910</name>
</gene>
<sequence>MINIKRTPFGSFLLRPNAPFGCRDGGGSGDVMVVLGDDDVGVVGDEVVCMKYGCGLWVCRGHKVGGVPEVGRKWPMVCHQWERWGYRLDLWWDVVEMAWNGGGTGVGFVGLWPEHRWRRRIFGEREGVCN</sequence>